<dbReference type="PRINTS" id="PR00032">
    <property type="entry name" value="HTHARAC"/>
</dbReference>
<dbReference type="InterPro" id="IPR018060">
    <property type="entry name" value="HTH_AraC"/>
</dbReference>
<dbReference type="HOGENOM" id="CLU_052345_4_2_7"/>
<dbReference type="PROSITE" id="PS00041">
    <property type="entry name" value="HTH_ARAC_FAMILY_1"/>
    <property type="match status" value="1"/>
</dbReference>
<evidence type="ECO:0000256" key="1">
    <source>
        <dbReference type="ARBA" id="ARBA00023015"/>
    </source>
</evidence>
<dbReference type="PANTHER" id="PTHR47893:SF1">
    <property type="entry name" value="REGULATORY PROTEIN PCHR"/>
    <property type="match status" value="1"/>
</dbReference>
<name>K0NF13_DESTT</name>
<dbReference type="InterPro" id="IPR009057">
    <property type="entry name" value="Homeodomain-like_sf"/>
</dbReference>
<feature type="domain" description="HTH araC/xylS-type" evidence="4">
    <location>
        <begin position="221"/>
        <end position="319"/>
    </location>
</feature>
<accession>K0NF13</accession>
<dbReference type="RefSeq" id="WP_014955581.1">
    <property type="nucleotide sequence ID" value="NC_018645.1"/>
</dbReference>
<dbReference type="STRING" id="651182.TOL2_C00530"/>
<gene>
    <name evidence="5" type="ordered locus">TOL2_C00530</name>
</gene>
<keyword evidence="3" id="KW-0804">Transcription</keyword>
<keyword evidence="2" id="KW-0238">DNA-binding</keyword>
<dbReference type="InterPro" id="IPR053142">
    <property type="entry name" value="PchR_regulatory_protein"/>
</dbReference>
<dbReference type="GO" id="GO:0043565">
    <property type="term" value="F:sequence-specific DNA binding"/>
    <property type="evidence" value="ECO:0007669"/>
    <property type="project" value="InterPro"/>
</dbReference>
<evidence type="ECO:0000313" key="5">
    <source>
        <dbReference type="EMBL" id="CCK78223.1"/>
    </source>
</evidence>
<reference evidence="5 6" key="1">
    <citation type="journal article" date="2013" name="Environ. Microbiol.">
        <title>Complete genome, catabolic sub-proteomes and key-metabolites of Desulfobacula toluolica Tol2, a marine, aromatic compound-degrading, sulfate-reducing bacterium.</title>
        <authorList>
            <person name="Wohlbrand L."/>
            <person name="Jacob J.H."/>
            <person name="Kube M."/>
            <person name="Mussmann M."/>
            <person name="Jarling R."/>
            <person name="Beck A."/>
            <person name="Amann R."/>
            <person name="Wilkes H."/>
            <person name="Reinhardt R."/>
            <person name="Rabus R."/>
        </authorList>
    </citation>
    <scope>NUCLEOTIDE SEQUENCE [LARGE SCALE GENOMIC DNA]</scope>
    <source>
        <strain evidence="6">DSM 7467 / Tol2</strain>
    </source>
</reference>
<evidence type="ECO:0000256" key="3">
    <source>
        <dbReference type="ARBA" id="ARBA00023163"/>
    </source>
</evidence>
<dbReference type="EMBL" id="FO203503">
    <property type="protein sequence ID" value="CCK78223.1"/>
    <property type="molecule type" value="Genomic_DNA"/>
</dbReference>
<dbReference type="PATRIC" id="fig|651182.5.peg.61"/>
<dbReference type="GO" id="GO:0003700">
    <property type="term" value="F:DNA-binding transcription factor activity"/>
    <property type="evidence" value="ECO:0007669"/>
    <property type="project" value="InterPro"/>
</dbReference>
<evidence type="ECO:0000256" key="2">
    <source>
        <dbReference type="ARBA" id="ARBA00023125"/>
    </source>
</evidence>
<keyword evidence="6" id="KW-1185">Reference proteome</keyword>
<dbReference type="SMART" id="SM00342">
    <property type="entry name" value="HTH_ARAC"/>
    <property type="match status" value="1"/>
</dbReference>
<dbReference type="PROSITE" id="PS01124">
    <property type="entry name" value="HTH_ARAC_FAMILY_2"/>
    <property type="match status" value="1"/>
</dbReference>
<dbReference type="AlphaFoldDB" id="K0NF13"/>
<protein>
    <submittedName>
        <fullName evidence="5">Preditced transcriptional regulator, AraC family</fullName>
    </submittedName>
</protein>
<sequence>MQEKKSPRLFYFKPFPGSDGSSPNESVSWGHREVCIRPGLWMSLINFTPSSQVCLEYEKQFPVIDFGFVISGNIQKQSQGPDSYPDELQVRSGISGVRLENRQSGSFVVPAQQEHQILHLHMTLPFFRKVLKDESQVLPKGLRAVLKGDMHVEFTSTRPMTPDIQSVVYQVLNTSSNAYPWSLYLEGKSLELLSLHLAALSIDLRKSKGGMLNRSEKERIKTARSILIKDLQFPPVLHDLAAMAGLSVAKLQAGFKQAYGMSVFDYFREYRMQKARQLLTETETNVSETAWQVGYVNVSHFSAAFKKRFGILPKHYLKMHLV</sequence>
<dbReference type="PANTHER" id="PTHR47893">
    <property type="entry name" value="REGULATORY PROTEIN PCHR"/>
    <property type="match status" value="1"/>
</dbReference>
<keyword evidence="1" id="KW-0805">Transcription regulation</keyword>
<dbReference type="KEGG" id="dto:TOL2_C00530"/>
<evidence type="ECO:0000313" key="6">
    <source>
        <dbReference type="Proteomes" id="UP000007347"/>
    </source>
</evidence>
<dbReference type="OrthoDB" id="5421880at2"/>
<dbReference type="Pfam" id="PF12833">
    <property type="entry name" value="HTH_18"/>
    <property type="match status" value="1"/>
</dbReference>
<evidence type="ECO:0000259" key="4">
    <source>
        <dbReference type="PROSITE" id="PS01124"/>
    </source>
</evidence>
<dbReference type="InterPro" id="IPR018062">
    <property type="entry name" value="HTH_AraC-typ_CS"/>
</dbReference>
<dbReference type="InterPro" id="IPR020449">
    <property type="entry name" value="Tscrpt_reg_AraC-type_HTH"/>
</dbReference>
<dbReference type="Gene3D" id="1.10.10.60">
    <property type="entry name" value="Homeodomain-like"/>
    <property type="match status" value="2"/>
</dbReference>
<dbReference type="SUPFAM" id="SSF46689">
    <property type="entry name" value="Homeodomain-like"/>
    <property type="match status" value="2"/>
</dbReference>
<organism evidence="5 6">
    <name type="scientific">Desulfobacula toluolica (strain DSM 7467 / Tol2)</name>
    <dbReference type="NCBI Taxonomy" id="651182"/>
    <lineage>
        <taxon>Bacteria</taxon>
        <taxon>Pseudomonadati</taxon>
        <taxon>Thermodesulfobacteriota</taxon>
        <taxon>Desulfobacteria</taxon>
        <taxon>Desulfobacterales</taxon>
        <taxon>Desulfobacteraceae</taxon>
        <taxon>Desulfobacula</taxon>
    </lineage>
</organism>
<dbReference type="Proteomes" id="UP000007347">
    <property type="component" value="Chromosome"/>
</dbReference>
<proteinExistence type="predicted"/>